<dbReference type="InterPro" id="IPR007527">
    <property type="entry name" value="Znf_SWIM"/>
</dbReference>
<dbReference type="KEGG" id="nnu:104609866"/>
<dbReference type="PROSITE" id="PS50966">
    <property type="entry name" value="ZF_SWIM"/>
    <property type="match status" value="1"/>
</dbReference>
<evidence type="ECO:0000256" key="2">
    <source>
        <dbReference type="ARBA" id="ARBA00022723"/>
    </source>
</evidence>
<dbReference type="Proteomes" id="UP000189703">
    <property type="component" value="Unplaced"/>
</dbReference>
<evidence type="ECO:0000313" key="8">
    <source>
        <dbReference type="Proteomes" id="UP000189703"/>
    </source>
</evidence>
<dbReference type="STRING" id="4432.A0A1U8B1N8"/>
<evidence type="ECO:0000259" key="7">
    <source>
        <dbReference type="PROSITE" id="PS50966"/>
    </source>
</evidence>
<dbReference type="GeneID" id="104609866"/>
<evidence type="ECO:0000256" key="3">
    <source>
        <dbReference type="ARBA" id="ARBA00022771"/>
    </source>
</evidence>
<keyword evidence="6" id="KW-0539">Nucleus</keyword>
<keyword evidence="4 6" id="KW-0862">Zinc</keyword>
<dbReference type="OrthoDB" id="4327540at2759"/>
<dbReference type="RefSeq" id="XP_010274580.1">
    <property type="nucleotide sequence ID" value="XM_010276278.2"/>
</dbReference>
<dbReference type="Pfam" id="PF04434">
    <property type="entry name" value="SWIM"/>
    <property type="match status" value="1"/>
</dbReference>
<dbReference type="SMART" id="SM00575">
    <property type="entry name" value="ZnF_PMZ"/>
    <property type="match status" value="1"/>
</dbReference>
<dbReference type="GO" id="GO:0005634">
    <property type="term" value="C:nucleus"/>
    <property type="evidence" value="ECO:0007669"/>
    <property type="project" value="UniProtKB-SubCell"/>
</dbReference>
<proteinExistence type="inferred from homology"/>
<evidence type="ECO:0000256" key="4">
    <source>
        <dbReference type="ARBA" id="ARBA00022833"/>
    </source>
</evidence>
<dbReference type="GO" id="GO:0006355">
    <property type="term" value="P:regulation of DNA-templated transcription"/>
    <property type="evidence" value="ECO:0007669"/>
    <property type="project" value="UniProtKB-UniRule"/>
</dbReference>
<keyword evidence="2 6" id="KW-0479">Metal-binding</keyword>
<comment type="function">
    <text evidence="6">Putative transcription activator involved in regulating light control of development.</text>
</comment>
<evidence type="ECO:0000313" key="10">
    <source>
        <dbReference type="RefSeq" id="XP_010274578.1"/>
    </source>
</evidence>
<reference evidence="9 10" key="1">
    <citation type="submission" date="2025-04" db="UniProtKB">
        <authorList>
            <consortium name="RefSeq"/>
        </authorList>
    </citation>
    <scope>IDENTIFICATION</scope>
</reference>
<keyword evidence="3 5" id="KW-0863">Zinc-finger</keyword>
<comment type="similarity">
    <text evidence="1 6">Belongs to the FHY3/FAR1 family.</text>
</comment>
<dbReference type="AlphaFoldDB" id="A0A1U8B1N8"/>
<evidence type="ECO:0000256" key="1">
    <source>
        <dbReference type="ARBA" id="ARBA00005889"/>
    </source>
</evidence>
<protein>
    <recommendedName>
        <fullName evidence="6">Protein FAR1-RELATED SEQUENCE</fullName>
    </recommendedName>
</protein>
<gene>
    <name evidence="9 10 11" type="primary">LOC104609866</name>
</gene>
<dbReference type="PANTHER" id="PTHR31669:SF21">
    <property type="entry name" value="PROTEIN FAR-RED IMPAIRED RESPONSE 1"/>
    <property type="match status" value="1"/>
</dbReference>
<keyword evidence="8" id="KW-1185">Reference proteome</keyword>
<evidence type="ECO:0000256" key="5">
    <source>
        <dbReference type="PROSITE-ProRule" id="PRU00325"/>
    </source>
</evidence>
<comment type="subcellular location">
    <subcellularLocation>
        <location evidence="6">Nucleus</location>
    </subcellularLocation>
</comment>
<feature type="domain" description="SWIM-type" evidence="7">
    <location>
        <begin position="557"/>
        <end position="593"/>
    </location>
</feature>
<dbReference type="InterPro" id="IPR018289">
    <property type="entry name" value="MULE_transposase_dom"/>
</dbReference>
<dbReference type="RefSeq" id="XP_010274578.1">
    <property type="nucleotide sequence ID" value="XM_010276276.2"/>
</dbReference>
<dbReference type="PANTHER" id="PTHR31669">
    <property type="entry name" value="PROTEIN FAR1-RELATED SEQUENCE 10-RELATED"/>
    <property type="match status" value="1"/>
</dbReference>
<name>A0A1U8B1N8_NELNU</name>
<dbReference type="RefSeq" id="XP_010274577.1">
    <property type="nucleotide sequence ID" value="XM_010276275.2"/>
</dbReference>
<dbReference type="InterPro" id="IPR006564">
    <property type="entry name" value="Znf_PMZ"/>
</dbReference>
<evidence type="ECO:0000313" key="11">
    <source>
        <dbReference type="RefSeq" id="XP_010274580.1"/>
    </source>
</evidence>
<evidence type="ECO:0000256" key="6">
    <source>
        <dbReference type="RuleBase" id="RU367018"/>
    </source>
</evidence>
<dbReference type="GO" id="GO:0008270">
    <property type="term" value="F:zinc ion binding"/>
    <property type="evidence" value="ECO:0007669"/>
    <property type="project" value="UniProtKB-UniRule"/>
</dbReference>
<dbReference type="InterPro" id="IPR031052">
    <property type="entry name" value="FHY3/FAR1"/>
</dbReference>
<dbReference type="Pfam" id="PF10551">
    <property type="entry name" value="MULE"/>
    <property type="match status" value="1"/>
</dbReference>
<organism evidence="8 10">
    <name type="scientific">Nelumbo nucifera</name>
    <name type="common">Sacred lotus</name>
    <dbReference type="NCBI Taxonomy" id="4432"/>
    <lineage>
        <taxon>Eukaryota</taxon>
        <taxon>Viridiplantae</taxon>
        <taxon>Streptophyta</taxon>
        <taxon>Embryophyta</taxon>
        <taxon>Tracheophyta</taxon>
        <taxon>Spermatophyta</taxon>
        <taxon>Magnoliopsida</taxon>
        <taxon>Proteales</taxon>
        <taxon>Nelumbonaceae</taxon>
        <taxon>Nelumbo</taxon>
    </lineage>
</organism>
<sequence>MQIDIQEPMYEHEIEDSRPNVGGNTVNDEEVHGEDEPVFRFLTSNLAFTEEDTVFEPYKGMEFESHEEAYAFYEEYASYLGFTAKKRNTRRSRRTGTFIDANFACYRQGTKHTKQGVINPRPTNKTDCKASMHVKRRQDGKWYVHNFIKEHNHELLPAQAYHFRSRRCMNAISKKHLEFLCAGQVQTSNICNAMSNECNGDKSVCYPKKDVRNHIDIKACLAIKQDDIQALLDYFIHMQQENPNFFYVVDLNDEQRLRNVFWVDAKGRHDYFSFGDVVYFDTTYLERRYDLPFAPFIGVNNHLEPILLGCALLADVTESTFVWLMQTWLRAMGGVAPRMIVTNQDKALKESVAEIFPYACHQYCLWHVLMNIHEKLSHVIKRNENFMEEFTRCTYKSWTEEEFETAWWKMVDYFQLREDDWIRSLYDDRKHWVPVYMKGTSAVGISTTNRSDSIISFFDTCVHQKTTLKEFLTQCKVILQDRHDKESGADSETWHEMPPLKSHSPYEKQMSTIYTYKIFRKFQEEVLGTVACHPKKEKEDGTHIIFRVHDFEAQEEFTVTWNKTKLEVSCLCRLFEYKGFLCRHAMVVLQFSALTEIPSTYILERWTRDAKNRYRTRQRSEELGSRAQRCNDLCQRALKLGIEGSISQESYTIAVFAIEEAIRKCAVVNNPVKFSVNPSTSVTWDGFGTEQTMQ</sequence>
<evidence type="ECO:0000313" key="9">
    <source>
        <dbReference type="RefSeq" id="XP_010274577.1"/>
    </source>
</evidence>
<accession>A0A1U8B1N8</accession>
<dbReference type="Pfam" id="PF03101">
    <property type="entry name" value="FAR1"/>
    <property type="match status" value="1"/>
</dbReference>
<dbReference type="InterPro" id="IPR004330">
    <property type="entry name" value="FAR1_DNA_bnd_dom"/>
</dbReference>